<evidence type="ECO:0000256" key="2">
    <source>
        <dbReference type="SAM" id="MobiDB-lite"/>
    </source>
</evidence>
<dbReference type="Proteomes" id="UP000050741">
    <property type="component" value="Unassembled WGS sequence"/>
</dbReference>
<protein>
    <submittedName>
        <fullName evidence="5">Collagen triple helix repeat protein</fullName>
    </submittedName>
</protein>
<keyword evidence="3" id="KW-0732">Signal</keyword>
<reference evidence="4" key="1">
    <citation type="submission" date="2014-05" db="EMBL/GenBank/DDBJ databases">
        <title>The genome and life-stage specific transcriptomes of Globodera pallida elucidate key aspects of plant parasitism by a cyst nematode.</title>
        <authorList>
            <person name="Cotton J.A."/>
            <person name="Lilley C.J."/>
            <person name="Jones L.M."/>
            <person name="Kikuchi T."/>
            <person name="Reid A.J."/>
            <person name="Thorpe P."/>
            <person name="Tsai I.J."/>
            <person name="Beasley H."/>
            <person name="Blok V."/>
            <person name="Cock P.J.A."/>
            <person name="Van den Akker S.E."/>
            <person name="Holroyd N."/>
            <person name="Hunt M."/>
            <person name="Mantelin S."/>
            <person name="Naghra H."/>
            <person name="Pain A."/>
            <person name="Palomares-Rius J.E."/>
            <person name="Zarowiecki M."/>
            <person name="Berriman M."/>
            <person name="Jones J.T."/>
            <person name="Urwin P.E."/>
        </authorList>
    </citation>
    <scope>NUCLEOTIDE SEQUENCE [LARGE SCALE GENOMIC DNA]</scope>
    <source>
        <strain evidence="4">Lindley</strain>
    </source>
</reference>
<feature type="region of interest" description="Disordered" evidence="2">
    <location>
        <begin position="147"/>
        <end position="175"/>
    </location>
</feature>
<reference evidence="5" key="2">
    <citation type="submission" date="2016-06" db="UniProtKB">
        <authorList>
            <consortium name="WormBaseParasite"/>
        </authorList>
    </citation>
    <scope>IDENTIFICATION</scope>
</reference>
<proteinExistence type="predicted"/>
<feature type="chain" id="PRO_5008146602" evidence="3">
    <location>
        <begin position="23"/>
        <end position="229"/>
    </location>
</feature>
<evidence type="ECO:0000313" key="4">
    <source>
        <dbReference type="Proteomes" id="UP000050741"/>
    </source>
</evidence>
<dbReference type="WBParaSite" id="GPLIN_000384400">
    <property type="protein sequence ID" value="GPLIN_000384400"/>
    <property type="gene ID" value="GPLIN_000384400"/>
</dbReference>
<organism evidence="4 5">
    <name type="scientific">Globodera pallida</name>
    <name type="common">Potato cyst nematode worm</name>
    <name type="synonym">Heterodera pallida</name>
    <dbReference type="NCBI Taxonomy" id="36090"/>
    <lineage>
        <taxon>Eukaryota</taxon>
        <taxon>Metazoa</taxon>
        <taxon>Ecdysozoa</taxon>
        <taxon>Nematoda</taxon>
        <taxon>Chromadorea</taxon>
        <taxon>Rhabditida</taxon>
        <taxon>Tylenchina</taxon>
        <taxon>Tylenchomorpha</taxon>
        <taxon>Tylenchoidea</taxon>
        <taxon>Heteroderidae</taxon>
        <taxon>Heteroderinae</taxon>
        <taxon>Globodera</taxon>
    </lineage>
</organism>
<evidence type="ECO:0000256" key="3">
    <source>
        <dbReference type="SAM" id="SignalP"/>
    </source>
</evidence>
<keyword evidence="1" id="KW-0677">Repeat</keyword>
<dbReference type="Pfam" id="PF01391">
    <property type="entry name" value="Collagen"/>
    <property type="match status" value="1"/>
</dbReference>
<keyword evidence="4" id="KW-1185">Reference proteome</keyword>
<dbReference type="InterPro" id="IPR008160">
    <property type="entry name" value="Collagen"/>
</dbReference>
<accession>A0A183BTA8</accession>
<dbReference type="AlphaFoldDB" id="A0A183BTA8"/>
<feature type="compositionally biased region" description="Basic and acidic residues" evidence="2">
    <location>
        <begin position="147"/>
        <end position="167"/>
    </location>
</feature>
<feature type="signal peptide" evidence="3">
    <location>
        <begin position="1"/>
        <end position="22"/>
    </location>
</feature>
<name>A0A183BTA8_GLOPA</name>
<evidence type="ECO:0000256" key="1">
    <source>
        <dbReference type="ARBA" id="ARBA00022737"/>
    </source>
</evidence>
<sequence>MVTLFLFLLAFTSFSCVVPTSPSDFQFSHRPAAALPRRATLLLPQNMLVRSAPVLQGTTSDMEWQRKMNFLLGRAAIGGDRNELERIRSANHWLVNGKAPQGQRDRPVRTVHLDKPGTRASLVKTDWTLLWNLSWIFRASSVREVHPDKGERGMPGHAGSRGEEGIPGKEGTPGPRGLGGLRGAFGLKGTTGLVGIRGDQVVAGVGGQVDLIEDDDVAKPREFRGRKED</sequence>
<evidence type="ECO:0000313" key="5">
    <source>
        <dbReference type="WBParaSite" id="GPLIN_000384400"/>
    </source>
</evidence>